<dbReference type="PANTHER" id="PTHR35369">
    <property type="entry name" value="BLR3025 PROTEIN-RELATED"/>
    <property type="match status" value="1"/>
</dbReference>
<evidence type="ECO:0000259" key="2">
    <source>
        <dbReference type="Pfam" id="PF00817"/>
    </source>
</evidence>
<dbReference type="SUPFAM" id="SSF56672">
    <property type="entry name" value="DNA/RNA polymerases"/>
    <property type="match status" value="1"/>
</dbReference>
<dbReference type="InterPro" id="IPR043502">
    <property type="entry name" value="DNA/RNA_pol_sf"/>
</dbReference>
<feature type="domain" description="UmuC" evidence="2">
    <location>
        <begin position="24"/>
        <end position="128"/>
    </location>
</feature>
<feature type="non-terminal residue" evidence="3">
    <location>
        <position position="141"/>
    </location>
</feature>
<name>A0A367MBY2_PSEAI</name>
<dbReference type="Proteomes" id="UP000253594">
    <property type="component" value="Unassembled WGS sequence"/>
</dbReference>
<evidence type="ECO:0000313" key="4">
    <source>
        <dbReference type="Proteomes" id="UP000253594"/>
    </source>
</evidence>
<dbReference type="InterPro" id="IPR001126">
    <property type="entry name" value="UmuC"/>
</dbReference>
<gene>
    <name evidence="3" type="ORF">DT376_10655</name>
</gene>
<keyword evidence="1" id="KW-0227">DNA damage</keyword>
<sequence>MLWACILLPQLAMDSALRQRSNPDAPLALLGGPAQRRQLQAVNPAARALGLKPGQSLIAAQALSRDFATAEYDLAAVERWQAFLAAWAYGFSSQVSLHYPRALLLEVQSSLALFGPWPRFEARLRKELTALGFRHRLCLAP</sequence>
<evidence type="ECO:0000313" key="3">
    <source>
        <dbReference type="EMBL" id="RCI74878.1"/>
    </source>
</evidence>
<dbReference type="EMBL" id="QORE01000276">
    <property type="protein sequence ID" value="RCI74878.1"/>
    <property type="molecule type" value="Genomic_DNA"/>
</dbReference>
<dbReference type="PANTHER" id="PTHR35369:SF2">
    <property type="entry name" value="BLR3025 PROTEIN"/>
    <property type="match status" value="1"/>
</dbReference>
<evidence type="ECO:0000256" key="1">
    <source>
        <dbReference type="ARBA" id="ARBA00022763"/>
    </source>
</evidence>
<proteinExistence type="predicted"/>
<accession>A0A367MBY2</accession>
<reference evidence="3 4" key="1">
    <citation type="submission" date="2018-07" db="EMBL/GenBank/DDBJ databases">
        <title>Mechanisms of high-level aminoglycoside resistance among Gram-negative pathogens in Brazil.</title>
        <authorList>
            <person name="Ballaben A.S."/>
            <person name="Darini A.L.C."/>
            <person name="Doi Y."/>
        </authorList>
    </citation>
    <scope>NUCLEOTIDE SEQUENCE [LARGE SCALE GENOMIC DNA]</scope>
    <source>
        <strain evidence="3 4">B2-305</strain>
    </source>
</reference>
<organism evidence="3 4">
    <name type="scientific">Pseudomonas aeruginosa</name>
    <dbReference type="NCBI Taxonomy" id="287"/>
    <lineage>
        <taxon>Bacteria</taxon>
        <taxon>Pseudomonadati</taxon>
        <taxon>Pseudomonadota</taxon>
        <taxon>Gammaproteobacteria</taxon>
        <taxon>Pseudomonadales</taxon>
        <taxon>Pseudomonadaceae</taxon>
        <taxon>Pseudomonas</taxon>
    </lineage>
</organism>
<dbReference type="Pfam" id="PF00817">
    <property type="entry name" value="IMS"/>
    <property type="match status" value="1"/>
</dbReference>
<dbReference type="InterPro" id="IPR050356">
    <property type="entry name" value="SulA_CellDiv_inhibitor"/>
</dbReference>
<dbReference type="AlphaFoldDB" id="A0A367MBY2"/>
<protein>
    <submittedName>
        <fullName evidence="3">DNA polymerase Y family protein</fullName>
    </submittedName>
</protein>
<comment type="caution">
    <text evidence="3">The sequence shown here is derived from an EMBL/GenBank/DDBJ whole genome shotgun (WGS) entry which is preliminary data.</text>
</comment>
<dbReference type="GO" id="GO:0006281">
    <property type="term" value="P:DNA repair"/>
    <property type="evidence" value="ECO:0007669"/>
    <property type="project" value="InterPro"/>
</dbReference>